<dbReference type="Gene3D" id="1.25.40.10">
    <property type="entry name" value="Tetratricopeptide repeat domain"/>
    <property type="match status" value="2"/>
</dbReference>
<dbReference type="GO" id="GO:0016757">
    <property type="term" value="F:glycosyltransferase activity"/>
    <property type="evidence" value="ECO:0007669"/>
    <property type="project" value="UniProtKB-KW"/>
</dbReference>
<dbReference type="InterPro" id="IPR011990">
    <property type="entry name" value="TPR-like_helical_dom_sf"/>
</dbReference>
<dbReference type="InterPro" id="IPR013105">
    <property type="entry name" value="TPR_2"/>
</dbReference>
<reference evidence="5" key="1">
    <citation type="submission" date="2022-12" db="EMBL/GenBank/DDBJ databases">
        <authorList>
            <person name="Wang J."/>
        </authorList>
    </citation>
    <scope>NUCLEOTIDE SEQUENCE</scope>
    <source>
        <strain evidence="5">HY-42-06</strain>
    </source>
</reference>
<dbReference type="Gene3D" id="3.90.550.10">
    <property type="entry name" value="Spore Coat Polysaccharide Biosynthesis Protein SpsA, Chain A"/>
    <property type="match status" value="1"/>
</dbReference>
<dbReference type="Pfam" id="PF00535">
    <property type="entry name" value="Glycos_transf_2"/>
    <property type="match status" value="1"/>
</dbReference>
<evidence type="ECO:0000256" key="1">
    <source>
        <dbReference type="ARBA" id="ARBA00022737"/>
    </source>
</evidence>
<sequence>MISLCMIVKNEEENLEKCINAAKKYVDEIIIVDTGSDDSTKEIAYKFTNYVYDFEWCNDFAKARNFSISKANNDWILVIDADEIITDFNKENVLNFIKHNDKVVGRIKRINPFEDVTGVKKYIERVNRLFNKNYFRYEGIIHEQIVLQDDRNYSIENIGISAEHIGYTQEVLNRTKKIERNINLLKKAILDKNDDPYLYYQLGKSYYMNKEYEEACSNFTKALKLPINFMYEYVEDLVESYGYSLINTNRFSEALILGDYEKYYKNSADYNFLMGLICMNNAKFDFAVEYFSKCMEGKEGRIEGVNTYLPNYNIGVIFECLGYKKEAVEFYKKCKGYKVAENRLKELV</sequence>
<dbReference type="EMBL" id="JAPQES010000002">
    <property type="protein sequence ID" value="MCY6370408.1"/>
    <property type="molecule type" value="Genomic_DNA"/>
</dbReference>
<dbReference type="PANTHER" id="PTHR43630">
    <property type="entry name" value="POLY-BETA-1,6-N-ACETYL-D-GLUCOSAMINE SYNTHASE"/>
    <property type="match status" value="1"/>
</dbReference>
<protein>
    <submittedName>
        <fullName evidence="5">Glycosyltransferase</fullName>
        <ecNumber evidence="5">2.4.-.-</ecNumber>
    </submittedName>
</protein>
<feature type="repeat" description="TPR" evidence="3">
    <location>
        <begin position="196"/>
        <end position="229"/>
    </location>
</feature>
<keyword evidence="2 3" id="KW-0802">TPR repeat</keyword>
<dbReference type="SUPFAM" id="SSF53448">
    <property type="entry name" value="Nucleotide-diphospho-sugar transferases"/>
    <property type="match status" value="1"/>
</dbReference>
<organism evidence="5 6">
    <name type="scientific">Clostridium ganghwense</name>
    <dbReference type="NCBI Taxonomy" id="312089"/>
    <lineage>
        <taxon>Bacteria</taxon>
        <taxon>Bacillati</taxon>
        <taxon>Bacillota</taxon>
        <taxon>Clostridia</taxon>
        <taxon>Eubacteriales</taxon>
        <taxon>Clostridiaceae</taxon>
        <taxon>Clostridium</taxon>
    </lineage>
</organism>
<evidence type="ECO:0000259" key="4">
    <source>
        <dbReference type="Pfam" id="PF00535"/>
    </source>
</evidence>
<dbReference type="PROSITE" id="PS50005">
    <property type="entry name" value="TPR"/>
    <property type="match status" value="1"/>
</dbReference>
<evidence type="ECO:0000256" key="2">
    <source>
        <dbReference type="ARBA" id="ARBA00022803"/>
    </source>
</evidence>
<dbReference type="Proteomes" id="UP001079657">
    <property type="component" value="Unassembled WGS sequence"/>
</dbReference>
<dbReference type="SMART" id="SM00028">
    <property type="entry name" value="TPR"/>
    <property type="match status" value="3"/>
</dbReference>
<gene>
    <name evidence="5" type="ORF">OXH55_07145</name>
</gene>
<evidence type="ECO:0000313" key="6">
    <source>
        <dbReference type="Proteomes" id="UP001079657"/>
    </source>
</evidence>
<dbReference type="InterPro" id="IPR019734">
    <property type="entry name" value="TPR_rpt"/>
</dbReference>
<dbReference type="PANTHER" id="PTHR43630:SF2">
    <property type="entry name" value="GLYCOSYLTRANSFERASE"/>
    <property type="match status" value="1"/>
</dbReference>
<keyword evidence="1" id="KW-0677">Repeat</keyword>
<dbReference type="InterPro" id="IPR001173">
    <property type="entry name" value="Glyco_trans_2-like"/>
</dbReference>
<keyword evidence="5" id="KW-0328">Glycosyltransferase</keyword>
<proteinExistence type="predicted"/>
<name>A0ABT4CPP0_9CLOT</name>
<accession>A0ABT4CPP0</accession>
<dbReference type="EC" id="2.4.-.-" evidence="5"/>
<evidence type="ECO:0000313" key="5">
    <source>
        <dbReference type="EMBL" id="MCY6370408.1"/>
    </source>
</evidence>
<dbReference type="CDD" id="cd02511">
    <property type="entry name" value="Beta4Glucosyltransferase"/>
    <property type="match status" value="1"/>
</dbReference>
<evidence type="ECO:0000256" key="3">
    <source>
        <dbReference type="PROSITE-ProRule" id="PRU00339"/>
    </source>
</evidence>
<keyword evidence="5" id="KW-0808">Transferase</keyword>
<dbReference type="InterPro" id="IPR029044">
    <property type="entry name" value="Nucleotide-diphossugar_trans"/>
</dbReference>
<comment type="caution">
    <text evidence="5">The sequence shown here is derived from an EMBL/GenBank/DDBJ whole genome shotgun (WGS) entry which is preliminary data.</text>
</comment>
<keyword evidence="6" id="KW-1185">Reference proteome</keyword>
<dbReference type="Pfam" id="PF07719">
    <property type="entry name" value="TPR_2"/>
    <property type="match status" value="1"/>
</dbReference>
<feature type="domain" description="Glycosyltransferase 2-like" evidence="4">
    <location>
        <begin position="3"/>
        <end position="130"/>
    </location>
</feature>
<dbReference type="SUPFAM" id="SSF48452">
    <property type="entry name" value="TPR-like"/>
    <property type="match status" value="1"/>
</dbReference>
<dbReference type="Pfam" id="PF13181">
    <property type="entry name" value="TPR_8"/>
    <property type="match status" value="1"/>
</dbReference>